<dbReference type="AlphaFoldDB" id="A0A8W8LTL8"/>
<evidence type="ECO:0000313" key="1">
    <source>
        <dbReference type="EnsemblMetazoa" id="G29048.1:cds"/>
    </source>
</evidence>
<reference evidence="1" key="1">
    <citation type="submission" date="2022-08" db="UniProtKB">
        <authorList>
            <consortium name="EnsemblMetazoa"/>
        </authorList>
    </citation>
    <scope>IDENTIFICATION</scope>
    <source>
        <strain evidence="1">05x7-T-G4-1.051#20</strain>
    </source>
</reference>
<proteinExistence type="predicted"/>
<evidence type="ECO:0000313" key="2">
    <source>
        <dbReference type="Proteomes" id="UP000005408"/>
    </source>
</evidence>
<name>A0A8W8LTL8_MAGGI</name>
<dbReference type="Proteomes" id="UP000005408">
    <property type="component" value="Unassembled WGS sequence"/>
</dbReference>
<organism evidence="1 2">
    <name type="scientific">Magallana gigas</name>
    <name type="common">Pacific oyster</name>
    <name type="synonym">Crassostrea gigas</name>
    <dbReference type="NCBI Taxonomy" id="29159"/>
    <lineage>
        <taxon>Eukaryota</taxon>
        <taxon>Metazoa</taxon>
        <taxon>Spiralia</taxon>
        <taxon>Lophotrochozoa</taxon>
        <taxon>Mollusca</taxon>
        <taxon>Bivalvia</taxon>
        <taxon>Autobranchia</taxon>
        <taxon>Pteriomorphia</taxon>
        <taxon>Ostreida</taxon>
        <taxon>Ostreoidea</taxon>
        <taxon>Ostreidae</taxon>
        <taxon>Magallana</taxon>
    </lineage>
</organism>
<protein>
    <submittedName>
        <fullName evidence="1">Uncharacterized protein</fullName>
    </submittedName>
</protein>
<accession>A0A8W8LTL8</accession>
<keyword evidence="2" id="KW-1185">Reference proteome</keyword>
<sequence length="121" mass="13822">MRLEDDIIEDIRSDIERAERVDRDLDLTDCTPDFAYPLASVAQAGRTLEDCRLLFIVVVKGTPINNVGSELFAQANTSAMYPNSHGMICMETKLIFVYLKMPKEHRNLTFPLRTEGKIHYT</sequence>
<dbReference type="EnsemblMetazoa" id="G29048.1">
    <property type="protein sequence ID" value="G29048.1:cds"/>
    <property type="gene ID" value="G29048"/>
</dbReference>